<accession>F8NM43</accession>
<sequence>MTPGRDVVKIWAIIPAEQTSSPIKTYRGTGHKPRLVYDHINWDPGLLNRTLVADAAAWWECGGCNLAENVKKRRYENLDDQSLCSARPRDQCFPGSDSLNLTRTFCNS</sequence>
<dbReference type="GeneID" id="18818298"/>
<dbReference type="HOGENOM" id="CLU_2198588_0_0_1"/>
<protein>
    <submittedName>
        <fullName evidence="1">Uncharacterized protein</fullName>
    </submittedName>
</protein>
<dbReference type="AlphaFoldDB" id="F8NM43"/>
<name>F8NM43_SERL9</name>
<dbReference type="KEGG" id="sla:SERLADRAFT_461951"/>
<proteinExistence type="predicted"/>
<evidence type="ECO:0000313" key="1">
    <source>
        <dbReference type="EMBL" id="EGO27831.1"/>
    </source>
</evidence>
<dbReference type="RefSeq" id="XP_007315922.1">
    <property type="nucleotide sequence ID" value="XM_007315860.1"/>
</dbReference>
<reference evidence="1" key="1">
    <citation type="submission" date="2011-04" db="EMBL/GenBank/DDBJ databases">
        <title>Evolution of plant cell wall degrading machinery underlies the functional diversity of forest fungi.</title>
        <authorList>
            <consortium name="US DOE Joint Genome Institute (JGI-PGF)"/>
            <person name="Eastwood D.C."/>
            <person name="Floudas D."/>
            <person name="Binder M."/>
            <person name="Majcherczyk A."/>
            <person name="Schneider P."/>
            <person name="Aerts A."/>
            <person name="Asiegbu F.O."/>
            <person name="Baker S.E."/>
            <person name="Barry K."/>
            <person name="Bendiksby M."/>
            <person name="Blumentritt M."/>
            <person name="Coutinho P.M."/>
            <person name="Cullen D."/>
            <person name="Cullen D."/>
            <person name="Gathman A."/>
            <person name="Goodell B."/>
            <person name="Henrissat B."/>
            <person name="Ihrmark K."/>
            <person name="Kauserud H."/>
            <person name="Kohler A."/>
            <person name="LaButti K."/>
            <person name="Lapidus A."/>
            <person name="Lavin J.L."/>
            <person name="Lee Y.-H."/>
            <person name="Lindquist E."/>
            <person name="Lilly W."/>
            <person name="Lucas S."/>
            <person name="Morin E."/>
            <person name="Murat C."/>
            <person name="Oguiza J.A."/>
            <person name="Park J."/>
            <person name="Pisabarro A.G."/>
            <person name="Riley R."/>
            <person name="Rosling A."/>
            <person name="Salamov A."/>
            <person name="Schmidt O."/>
            <person name="Schmutz J."/>
            <person name="Skrede I."/>
            <person name="Stenlid J."/>
            <person name="Wiebenga A."/>
            <person name="Xie X."/>
            <person name="Kues U."/>
            <person name="Hibbett D.S."/>
            <person name="Hoffmeister D."/>
            <person name="Hogberg N."/>
            <person name="Martin F."/>
            <person name="Grigoriev I.V."/>
            <person name="Watkinson S.C."/>
        </authorList>
    </citation>
    <scope>NUCLEOTIDE SEQUENCE</scope>
    <source>
        <strain evidence="1">S7.9</strain>
    </source>
</reference>
<gene>
    <name evidence="1" type="ORF">SERLADRAFT_461951</name>
</gene>
<organism>
    <name type="scientific">Serpula lacrymans var. lacrymans (strain S7.9)</name>
    <name type="common">Dry rot fungus</name>
    <dbReference type="NCBI Taxonomy" id="578457"/>
    <lineage>
        <taxon>Eukaryota</taxon>
        <taxon>Fungi</taxon>
        <taxon>Dikarya</taxon>
        <taxon>Basidiomycota</taxon>
        <taxon>Agaricomycotina</taxon>
        <taxon>Agaricomycetes</taxon>
        <taxon>Agaricomycetidae</taxon>
        <taxon>Boletales</taxon>
        <taxon>Coniophorineae</taxon>
        <taxon>Serpulaceae</taxon>
        <taxon>Serpula</taxon>
    </lineage>
</organism>
<dbReference type="EMBL" id="GL945431">
    <property type="protein sequence ID" value="EGO27831.1"/>
    <property type="molecule type" value="Genomic_DNA"/>
</dbReference>
<dbReference type="Proteomes" id="UP000008064">
    <property type="component" value="Unassembled WGS sequence"/>
</dbReference>